<keyword evidence="3" id="KW-1185">Reference proteome</keyword>
<gene>
    <name evidence="2" type="ORF">D3272_09405</name>
</gene>
<dbReference type="RefSeq" id="WP_129218893.1">
    <property type="nucleotide sequence ID" value="NZ_QYBC01000006.1"/>
</dbReference>
<reference evidence="2 3" key="1">
    <citation type="submission" date="2018-09" db="EMBL/GenBank/DDBJ databases">
        <authorList>
            <person name="Grouzdev D.S."/>
            <person name="Krutkina M.S."/>
        </authorList>
    </citation>
    <scope>NUCLEOTIDE SEQUENCE [LARGE SCALE GENOMIC DNA]</scope>
    <source>
        <strain evidence="2 3">RmlP001</strain>
    </source>
</reference>
<dbReference type="OrthoDB" id="9148571at2"/>
<protein>
    <submittedName>
        <fullName evidence="2">Uncharacterized protein</fullName>
    </submittedName>
</protein>
<reference evidence="2 3" key="2">
    <citation type="submission" date="2019-02" db="EMBL/GenBank/DDBJ databases">
        <title>'Lichenibacterium ramalinii' gen. nov. sp. nov., 'Lichenibacterium minor' gen. nov. sp. nov.</title>
        <authorList>
            <person name="Pankratov T."/>
        </authorList>
    </citation>
    <scope>NUCLEOTIDE SEQUENCE [LARGE SCALE GENOMIC DNA]</scope>
    <source>
        <strain evidence="2 3">RmlP001</strain>
    </source>
</reference>
<feature type="compositionally biased region" description="Pro residues" evidence="1">
    <location>
        <begin position="1144"/>
        <end position="1167"/>
    </location>
</feature>
<dbReference type="EMBL" id="QYBC01000006">
    <property type="protein sequence ID" value="RYB05783.1"/>
    <property type="molecule type" value="Genomic_DNA"/>
</dbReference>
<evidence type="ECO:0000313" key="2">
    <source>
        <dbReference type="EMBL" id="RYB05783.1"/>
    </source>
</evidence>
<name>A0A4Q2RF19_9HYPH</name>
<comment type="caution">
    <text evidence="2">The sequence shown here is derived from an EMBL/GenBank/DDBJ whole genome shotgun (WGS) entry which is preliminary data.</text>
</comment>
<proteinExistence type="predicted"/>
<sequence length="1590" mass="170161">MTSCTVECTSVPDGFASADRFRLRLSVILTPAVPNPANPAPGPAVDLGQWPTQVPGLSFQVWAGPSKSALKLVGTVPAGKAFEDDQTASISPHAQSWWSRLWQNPADLDAYLSLLNGGGSAVPTGPDTKVNGYDYSRLHQGAIDRTLEEFATAFASHAVRQGGKNLVQEFSGLALRAARDPNDPLVRIARALKWSALSSPPIPAPAVVDLAKSAVQPLPRGMAKGATLDADFARALDPQTTEVLLRAGGASAARAAARSTTAEQNDADFEQAMRNNEDLKVDHADPDALDQKLEYAHQVIGALQAHPALRKFARQIADIPLDTSALRAAFPPGAGDLKGVIAVEAVATGGAAALAPSALALFTAFELRSAGAALFEPCPEATFDGAAPTTPTIGAALPLRDGFVEPQAYGWTRRFQIASIDGIAAYYSRKRSEEATRKAYLRGALAADVPSEPTGFRTRGLMLLDLGAKNVAEAAEKRQASIATDRVLFAEDLVDGYRVDVVAPNGAVFPTCARTVEYHALDALDENLRQVYRTPRNDGFVSPLARTWTAPSSDPSKPADRHLSVSQVVFTWTGRPLGLPSGEIAEAQKASGEHQGLGVDYGFDPIRQGPILRIFGHYRFMLRARKLNGSSVPSSAARVGEFALGSDDDKLGRMLATSRNSPDPGYQFGLVEKAPAPTLLVPDGFVGGEGVDPADRENVGRIIVRTGSNDTKVRWLASPLVGFDLAEIQGQFDPLSASKPDRDKAADRAKFGAYRYLVHDAATGAFPTIKDGPATVALVMQTARPPTDPPLTPYFIDATLRTVGALLKGDKSTPSQAIDASTLKSDPAFFPPATPRGMDAGSVVPIRVEVRALGRDGVSTIRNGQPFPLKLPHPSGRTINCPTICIDVAPADSLRLELWSNRTPEAFQANPAIAAATEGAWSTALGIGALLEPGSRSSHELYGALVRNQRVASLSDVTAISIEHPVSRSLDKPSVTVSLAAFRATDATSWEAVVLKGNGADVPDAAKIYATGHIHVDRKSTGEVWAEAFWVEVASKDRVFRNSKPEVFGRVEQSNLFERKTPTQFRRLFSIESLELPEIGIGESAEAYLRRINEIDLLLQDHPPSPAGGPSSSRKPRFLSADFDCDQHRVLAVRLVARSRFAPPDAPAPPPAGMAPTPGGPAIPEPAEPSEDTTYLKQSASRDACRAAIERGNWAIDGVFRIDMPATRRPPAPYVTRDKGTFYQRVLRTSADGSETSLIHNYRCWLDGDWFASGPGEKLAIVCRQPGAALLPDWADAQVSRWGGDGTSVPGHRLWMQNGLSEDDATYLSADQIGGEKPDQTVIWKDDKDPRVTAQVALACIEPRFHTGYGRWYCDIELKPTGAYKAAVKLVLARYQKDALAGRTLSRTVPIDAVMVHQPWSFSAKRKSATIEVTVTGPAYRGRAPMLDKMDGVSQGQPFKVLSDLIGDTRALPMDHLAQAPLIVAELERLDPRGSGPMPALIGGLVVASTSLGVQPQRVPENVESFVNPVMLSRWTLSLAIPPEDAGKPLAVRVGLSSAHANSQARHPRLAGVGVGRDGASFQPSALDGEIIYLPEPIVVQLLIENLKSL</sequence>
<feature type="region of interest" description="Disordered" evidence="1">
    <location>
        <begin position="1141"/>
        <end position="1179"/>
    </location>
</feature>
<evidence type="ECO:0000256" key="1">
    <source>
        <dbReference type="SAM" id="MobiDB-lite"/>
    </source>
</evidence>
<organism evidence="2 3">
    <name type="scientific">Lichenibacterium ramalinae</name>
    <dbReference type="NCBI Taxonomy" id="2316527"/>
    <lineage>
        <taxon>Bacteria</taxon>
        <taxon>Pseudomonadati</taxon>
        <taxon>Pseudomonadota</taxon>
        <taxon>Alphaproteobacteria</taxon>
        <taxon>Hyphomicrobiales</taxon>
        <taxon>Lichenihabitantaceae</taxon>
        <taxon>Lichenibacterium</taxon>
    </lineage>
</organism>
<dbReference type="Proteomes" id="UP000289411">
    <property type="component" value="Unassembled WGS sequence"/>
</dbReference>
<accession>A0A4Q2RF19</accession>
<evidence type="ECO:0000313" key="3">
    <source>
        <dbReference type="Proteomes" id="UP000289411"/>
    </source>
</evidence>